<protein>
    <submittedName>
        <fullName evidence="2">Uncharacterized protein</fullName>
    </submittedName>
</protein>
<sequence>MPSYNQIVSALAVMAVAGTNAAFGPAFSTGPVASNSFIRESTSTLVLPAPPTNNQGDASLWVGMGTSNGDLIQSIADNAKSTVVGASKWNIFAYTLLAKGPSGGQEPVQGDESPAVAGDKVTMHYKYNDSTKQYDQTTQINGVTVSTLSTTDGYAQGWGSAVECAAEDCGSMGAHTWINTKIILDVADPNYSRTMVKGAGVTGEMSTSDGGKTWTISTINIPAYTF</sequence>
<dbReference type="AlphaFoldDB" id="A0A0B7K7S4"/>
<proteinExistence type="predicted"/>
<feature type="chain" id="PRO_5002119267" evidence="1">
    <location>
        <begin position="22"/>
        <end position="226"/>
    </location>
</feature>
<organism evidence="2">
    <name type="scientific">Bionectria ochroleuca</name>
    <name type="common">Gliocladium roseum</name>
    <dbReference type="NCBI Taxonomy" id="29856"/>
    <lineage>
        <taxon>Eukaryota</taxon>
        <taxon>Fungi</taxon>
        <taxon>Dikarya</taxon>
        <taxon>Ascomycota</taxon>
        <taxon>Pezizomycotina</taxon>
        <taxon>Sordariomycetes</taxon>
        <taxon>Hypocreomycetidae</taxon>
        <taxon>Hypocreales</taxon>
        <taxon>Bionectriaceae</taxon>
        <taxon>Clonostachys</taxon>
    </lineage>
</organism>
<feature type="signal peptide" evidence="1">
    <location>
        <begin position="1"/>
        <end position="21"/>
    </location>
</feature>
<evidence type="ECO:0000313" key="2">
    <source>
        <dbReference type="EMBL" id="CEO50761.1"/>
    </source>
</evidence>
<accession>A0A0B7K7S4</accession>
<reference evidence="2" key="1">
    <citation type="submission" date="2015-01" db="EMBL/GenBank/DDBJ databases">
        <authorList>
            <person name="Durling Mikael"/>
        </authorList>
    </citation>
    <scope>NUCLEOTIDE SEQUENCE</scope>
</reference>
<keyword evidence="1" id="KW-0732">Signal</keyword>
<dbReference type="EMBL" id="CDPU01000020">
    <property type="protein sequence ID" value="CEO50761.1"/>
    <property type="molecule type" value="Genomic_DNA"/>
</dbReference>
<evidence type="ECO:0000256" key="1">
    <source>
        <dbReference type="SAM" id="SignalP"/>
    </source>
</evidence>
<gene>
    <name evidence="2" type="ORF">BN869_000006819_1</name>
</gene>
<name>A0A0B7K7S4_BIOOC</name>